<dbReference type="SUPFAM" id="SSF51905">
    <property type="entry name" value="FAD/NAD(P)-binding domain"/>
    <property type="match status" value="1"/>
</dbReference>
<gene>
    <name evidence="5" type="ORF">BN1232_01661</name>
</gene>
<reference evidence="5 6" key="1">
    <citation type="submission" date="2015-03" db="EMBL/GenBank/DDBJ databases">
        <authorList>
            <person name="Urmite Genomes"/>
        </authorList>
    </citation>
    <scope>NUCLEOTIDE SEQUENCE [LARGE SCALE GENOMIC DNA]</scope>
    <source>
        <strain evidence="5 6">CSUR P1491</strain>
    </source>
</reference>
<dbReference type="GO" id="GO:0016491">
    <property type="term" value="F:oxidoreductase activity"/>
    <property type="evidence" value="ECO:0007669"/>
    <property type="project" value="InterPro"/>
</dbReference>
<dbReference type="InterPro" id="IPR036188">
    <property type="entry name" value="FAD/NAD-bd_sf"/>
</dbReference>
<dbReference type="Gene3D" id="3.50.50.60">
    <property type="entry name" value="FAD/NAD(P)-binding domain"/>
    <property type="match status" value="2"/>
</dbReference>
<dbReference type="Pfam" id="PF01593">
    <property type="entry name" value="Amino_oxidase"/>
    <property type="match status" value="1"/>
</dbReference>
<name>A0A0E4GWL2_MYCLN</name>
<sequence length="531" mass="59029">MADYDAIIIGAGHNGLTAANVLSKAGARVLVLERARFVGGMAATRQLFDGFKHSVGAWAVLVWSELMTERLELNKWDFELVEQWSSACTFGEPDDTPFVMYNDPERMARHMLEDHSADVAMRMGEFFAYLMKFEPYFDRARFDPTANIFEVIAEQRDPATRRDFAQMWFGSAMDTVRRFLPKGVGDPIQGSMAAMSIDGFDGGPWTPGSGTSMLYHYLLRSPGEASDRILMPRGGIGSLSSALQRRAESMGTEVRLNTAVKSIDLVNGVATGVTLRDGTEISADIVLSSLDPHTTFRELIGDEHLPDEYVRKLKEINYDLGYLQAHLTIEGEPEFVEWLQPYVQDEGHTCPTLAYLPSAEYVSDGWDEYRFNVCPSKPICYLYLPSMVDHSLAPQGYHSATIYAPYFPYGLDPDTHRTMKDAYTDACIASIDKYSPKFSERIIDRVTMSDRYFQSAFSAHNGDFTHGTLAPMQMWDNRLVPGESKYATPLKNLFLCGQGTHPGPGVTGIPGWNGGGEAVEALNARRASAVV</sequence>
<organism evidence="5 6">
    <name type="scientific">Mycobacterium lentiflavum</name>
    <dbReference type="NCBI Taxonomy" id="141349"/>
    <lineage>
        <taxon>Bacteria</taxon>
        <taxon>Bacillati</taxon>
        <taxon>Actinomycetota</taxon>
        <taxon>Actinomycetes</taxon>
        <taxon>Mycobacteriales</taxon>
        <taxon>Mycobacteriaceae</taxon>
        <taxon>Mycobacterium</taxon>
        <taxon>Mycobacterium simiae complex</taxon>
    </lineage>
</organism>
<dbReference type="InterPro" id="IPR002937">
    <property type="entry name" value="Amino_oxidase"/>
</dbReference>
<evidence type="ECO:0000256" key="3">
    <source>
        <dbReference type="ARBA" id="ARBA00040298"/>
    </source>
</evidence>
<dbReference type="RefSeq" id="WP_090600926.1">
    <property type="nucleotide sequence ID" value="NZ_CTEE01000001.1"/>
</dbReference>
<dbReference type="EMBL" id="CTEE01000001">
    <property type="protein sequence ID" value="CQD09141.1"/>
    <property type="molecule type" value="Genomic_DNA"/>
</dbReference>
<dbReference type="PANTHER" id="PTHR10668:SF103">
    <property type="entry name" value="PYRIDINE NUCLEOTIDE-DISULFIDE OXIDOREDUCTASE DOMAIN-CONTAINING PROTEIN 2"/>
    <property type="match status" value="1"/>
</dbReference>
<comment type="subunit">
    <text evidence="2">Interacts with COX5B; this interaction may contribute to localize PYROXD2 to the inner face of the inner mitochondrial membrane.</text>
</comment>
<dbReference type="OrthoDB" id="9774675at2"/>
<feature type="domain" description="Amine oxidase" evidence="4">
    <location>
        <begin position="15"/>
        <end position="501"/>
    </location>
</feature>
<accession>A0A0E4GWL2</accession>
<dbReference type="Proteomes" id="UP000199251">
    <property type="component" value="Unassembled WGS sequence"/>
</dbReference>
<comment type="function">
    <text evidence="1">Probable oxidoreductase that may play a role as regulator of mitochondrial function.</text>
</comment>
<dbReference type="AlphaFoldDB" id="A0A0E4GWL2"/>
<evidence type="ECO:0000256" key="1">
    <source>
        <dbReference type="ARBA" id="ARBA00037217"/>
    </source>
</evidence>
<evidence type="ECO:0000313" key="5">
    <source>
        <dbReference type="EMBL" id="CQD09141.1"/>
    </source>
</evidence>
<protein>
    <recommendedName>
        <fullName evidence="3">Pyridine nucleotide-disulfide oxidoreductase domain-containing protein 2</fullName>
    </recommendedName>
</protein>
<dbReference type="STRING" id="141349.BN1232_01661"/>
<evidence type="ECO:0000313" key="6">
    <source>
        <dbReference type="Proteomes" id="UP000199251"/>
    </source>
</evidence>
<dbReference type="PANTHER" id="PTHR10668">
    <property type="entry name" value="PHYTOENE DEHYDROGENASE"/>
    <property type="match status" value="1"/>
</dbReference>
<proteinExistence type="predicted"/>
<evidence type="ECO:0000259" key="4">
    <source>
        <dbReference type="Pfam" id="PF01593"/>
    </source>
</evidence>
<evidence type="ECO:0000256" key="2">
    <source>
        <dbReference type="ARBA" id="ARBA00038825"/>
    </source>
</evidence>